<dbReference type="EMBL" id="JAUOPU010000093">
    <property type="protein sequence ID" value="MDO6545565.1"/>
    <property type="molecule type" value="Genomic_DNA"/>
</dbReference>
<evidence type="ECO:0000313" key="2">
    <source>
        <dbReference type="Proteomes" id="UP001170624"/>
    </source>
</evidence>
<comment type="caution">
    <text evidence="1">The sequence shown here is derived from an EMBL/GenBank/DDBJ whole genome shotgun (WGS) entry which is preliminary data.</text>
</comment>
<reference evidence="1" key="1">
    <citation type="submission" date="2023-07" db="EMBL/GenBank/DDBJ databases">
        <title>Genome content predicts the carbon catabolic preferences of heterotrophic bacteria.</title>
        <authorList>
            <person name="Gralka M."/>
        </authorList>
    </citation>
    <scope>NUCLEOTIDE SEQUENCE</scope>
    <source>
        <strain evidence="1">G2M05</strain>
    </source>
</reference>
<feature type="non-terminal residue" evidence="1">
    <location>
        <position position="1"/>
    </location>
</feature>
<dbReference type="AlphaFoldDB" id="A0AAW7YCD7"/>
<gene>
    <name evidence="1" type="ORF">Q4568_23840</name>
</gene>
<accession>A0AAW7YCD7</accession>
<organism evidence="1 2">
    <name type="scientific">Photobacterium sanguinicancri</name>
    <dbReference type="NCBI Taxonomy" id="875932"/>
    <lineage>
        <taxon>Bacteria</taxon>
        <taxon>Pseudomonadati</taxon>
        <taxon>Pseudomonadota</taxon>
        <taxon>Gammaproteobacteria</taxon>
        <taxon>Vibrionales</taxon>
        <taxon>Vibrionaceae</taxon>
        <taxon>Photobacterium</taxon>
    </lineage>
</organism>
<dbReference type="Proteomes" id="UP001170624">
    <property type="component" value="Unassembled WGS sequence"/>
</dbReference>
<evidence type="ECO:0000313" key="1">
    <source>
        <dbReference type="EMBL" id="MDO6545565.1"/>
    </source>
</evidence>
<proteinExistence type="predicted"/>
<protein>
    <submittedName>
        <fullName evidence="1">Uncharacterized protein</fullName>
    </submittedName>
</protein>
<sequence length="86" mass="9779">CLYGDTDMETVKQIVSDPIHSPCKDMAGCANFKPELTAKSAQLVRQLRKQFGFKTQALREEQRKDRLTKLAEYQARRDMFAQGGAL</sequence>
<name>A0AAW7YCD7_9GAMM</name>